<evidence type="ECO:0008006" key="3">
    <source>
        <dbReference type="Google" id="ProtNLM"/>
    </source>
</evidence>
<proteinExistence type="predicted"/>
<dbReference type="Proteomes" id="UP000808349">
    <property type="component" value="Unassembled WGS sequence"/>
</dbReference>
<name>A0A9D7S929_9BACT</name>
<reference evidence="1 2" key="1">
    <citation type="submission" date="2020-10" db="EMBL/GenBank/DDBJ databases">
        <title>Connecting structure to function with the recovery of over 1000 high-quality activated sludge metagenome-assembled genomes encoding full-length rRNA genes using long-read sequencing.</title>
        <authorList>
            <person name="Singleton C.M."/>
            <person name="Petriglieri F."/>
            <person name="Kristensen J.M."/>
            <person name="Kirkegaard R.H."/>
            <person name="Michaelsen T.Y."/>
            <person name="Andersen M.H."/>
            <person name="Karst S.M."/>
            <person name="Dueholm M.S."/>
            <person name="Nielsen P.H."/>
            <person name="Albertsen M."/>
        </authorList>
    </citation>
    <scope>NUCLEOTIDE SEQUENCE [LARGE SCALE GENOMIC DNA]</scope>
    <source>
        <strain evidence="1">Ribe_18-Q3-R11-54_BAT3C.373</strain>
    </source>
</reference>
<comment type="caution">
    <text evidence="1">The sequence shown here is derived from an EMBL/GenBank/DDBJ whole genome shotgun (WGS) entry which is preliminary data.</text>
</comment>
<evidence type="ECO:0000313" key="2">
    <source>
        <dbReference type="Proteomes" id="UP000808349"/>
    </source>
</evidence>
<dbReference type="AlphaFoldDB" id="A0A9D7S929"/>
<protein>
    <recommendedName>
        <fullName evidence="3">Cytochrome c domain-containing protein</fullName>
    </recommendedName>
</protein>
<sequence length="126" mass="14420">MKKRVMIFGMVLVVAVILNSCYKDIVSPDLESSYPPQQVSFKNDLAPYLKKTCSSNEGCHNAGSHEPYMDDVTKSFKNIVTNGYVNTTFPKQSKFYKFVYGEMSEYSTKSERTKIYDWIRTGAKNN</sequence>
<accession>A0A9D7S929</accession>
<evidence type="ECO:0000313" key="1">
    <source>
        <dbReference type="EMBL" id="MBK9718008.1"/>
    </source>
</evidence>
<dbReference type="EMBL" id="JADKFW010000007">
    <property type="protein sequence ID" value="MBK9718008.1"/>
    <property type="molecule type" value="Genomic_DNA"/>
</dbReference>
<organism evidence="1 2">
    <name type="scientific">Candidatus Defluviibacterium haderslevense</name>
    <dbReference type="NCBI Taxonomy" id="2981993"/>
    <lineage>
        <taxon>Bacteria</taxon>
        <taxon>Pseudomonadati</taxon>
        <taxon>Bacteroidota</taxon>
        <taxon>Saprospiria</taxon>
        <taxon>Saprospirales</taxon>
        <taxon>Saprospiraceae</taxon>
        <taxon>Candidatus Defluviibacterium</taxon>
    </lineage>
</organism>
<gene>
    <name evidence="1" type="ORF">IPO85_10950</name>
</gene>